<dbReference type="GO" id="GO:0003824">
    <property type="term" value="F:catalytic activity"/>
    <property type="evidence" value="ECO:0007669"/>
    <property type="project" value="InterPro"/>
</dbReference>
<keyword evidence="3" id="KW-1185">Reference proteome</keyword>
<dbReference type="EMBL" id="FUZP01000001">
    <property type="protein sequence ID" value="SKC54350.1"/>
    <property type="molecule type" value="Genomic_DNA"/>
</dbReference>
<dbReference type="SUPFAM" id="SSF50800">
    <property type="entry name" value="PK beta-barrel domain-like"/>
    <property type="match status" value="1"/>
</dbReference>
<evidence type="ECO:0000313" key="2">
    <source>
        <dbReference type="EMBL" id="SKC54350.1"/>
    </source>
</evidence>
<gene>
    <name evidence="2" type="ORF">SAMN06309945_1822</name>
</gene>
<accession>A0A1T5JSJ4</accession>
<feature type="domain" description="MOSC" evidence="1">
    <location>
        <begin position="33"/>
        <end position="174"/>
    </location>
</feature>
<dbReference type="Gene3D" id="2.40.33.20">
    <property type="entry name" value="PK beta-barrel domain-like"/>
    <property type="match status" value="1"/>
</dbReference>
<sequence length="190" mass="20166">MSPDLPFRTEILIEWFVVSPIHRYEGRPADGPVPLDESVDETPDVIAVVAGLGIKGDRFFGRAAHRTAAVTLFAAETLEHLEAVLACGPLDPVATRRNIILRGADIDLLTRQPFSIDSGDGPVHFDGQRPASPCGWMNTVLAPGAHTAMRGRGGIRSTPTTTGTLRLGRAVLASAIAVPLPVAPDTSTLF</sequence>
<dbReference type="GO" id="GO:0030170">
    <property type="term" value="F:pyridoxal phosphate binding"/>
    <property type="evidence" value="ECO:0007669"/>
    <property type="project" value="InterPro"/>
</dbReference>
<dbReference type="RefSeq" id="WP_079727798.1">
    <property type="nucleotide sequence ID" value="NZ_FUZP01000001.1"/>
</dbReference>
<proteinExistence type="predicted"/>
<dbReference type="OrthoDB" id="192945at2"/>
<evidence type="ECO:0000313" key="3">
    <source>
        <dbReference type="Proteomes" id="UP000190857"/>
    </source>
</evidence>
<name>A0A1T5JSJ4_9MICO</name>
<dbReference type="AlphaFoldDB" id="A0A1T5JSJ4"/>
<protein>
    <recommendedName>
        <fullName evidence="1">MOSC domain-containing protein</fullName>
    </recommendedName>
</protein>
<dbReference type="Proteomes" id="UP000190857">
    <property type="component" value="Unassembled WGS sequence"/>
</dbReference>
<dbReference type="PROSITE" id="PS51340">
    <property type="entry name" value="MOSC"/>
    <property type="match status" value="1"/>
</dbReference>
<dbReference type="GO" id="GO:0030151">
    <property type="term" value="F:molybdenum ion binding"/>
    <property type="evidence" value="ECO:0007669"/>
    <property type="project" value="InterPro"/>
</dbReference>
<organism evidence="2 3">
    <name type="scientific">Okibacterium fritillariae</name>
    <dbReference type="NCBI Taxonomy" id="123320"/>
    <lineage>
        <taxon>Bacteria</taxon>
        <taxon>Bacillati</taxon>
        <taxon>Actinomycetota</taxon>
        <taxon>Actinomycetes</taxon>
        <taxon>Micrococcales</taxon>
        <taxon>Microbacteriaceae</taxon>
        <taxon>Okibacterium</taxon>
    </lineage>
</organism>
<evidence type="ECO:0000259" key="1">
    <source>
        <dbReference type="PROSITE" id="PS51340"/>
    </source>
</evidence>
<dbReference type="InterPro" id="IPR005302">
    <property type="entry name" value="MoCF_Sase_C"/>
</dbReference>
<reference evidence="2 3" key="1">
    <citation type="submission" date="2017-02" db="EMBL/GenBank/DDBJ databases">
        <authorList>
            <person name="Peterson S.W."/>
        </authorList>
    </citation>
    <scope>NUCLEOTIDE SEQUENCE [LARGE SCALE GENOMIC DNA]</scope>
    <source>
        <strain evidence="2 3">VKM Ac-2059</strain>
    </source>
</reference>
<dbReference type="STRING" id="123320.SAMN06309945_1822"/>
<dbReference type="InterPro" id="IPR011037">
    <property type="entry name" value="Pyrv_Knase-like_insert_dom_sf"/>
</dbReference>